<reference evidence="4 5" key="1">
    <citation type="journal article" date="2018" name="Mycol. Prog.">
        <title>Coniella lustricola, a new species from submerged detritus.</title>
        <authorList>
            <person name="Raudabaugh D.B."/>
            <person name="Iturriaga T."/>
            <person name="Carver A."/>
            <person name="Mondo S."/>
            <person name="Pangilinan J."/>
            <person name="Lipzen A."/>
            <person name="He G."/>
            <person name="Amirebrahimi M."/>
            <person name="Grigoriev I.V."/>
            <person name="Miller A.N."/>
        </authorList>
    </citation>
    <scope>NUCLEOTIDE SEQUENCE [LARGE SCALE GENOMIC DNA]</scope>
    <source>
        <strain evidence="4 5">B22-T-1</strain>
    </source>
</reference>
<evidence type="ECO:0000256" key="2">
    <source>
        <dbReference type="SAM" id="MobiDB-lite"/>
    </source>
</evidence>
<feature type="domain" description="UFSP1/2/DUB catalytic" evidence="3">
    <location>
        <begin position="245"/>
        <end position="464"/>
    </location>
</feature>
<dbReference type="AlphaFoldDB" id="A0A2T3AL52"/>
<sequence length="466" mass="52452">MECPFCGFKSQAEQHEDYAMQLHIESEHSETHAAFKPDEHLSNPENTVEESDGAGGAYVECPIADCTEVVLESELDYHLELHSQEAQDDSTTPPTATENSSPAPQAEEAVDVDGADGDDMRRARSAKRRRSSPTRDTSQDSDEIAAQTRRKKAVSVWRNILPMPKWSKSNKLEQTDASTAASATSASSTESKMPKMLGKAELGRYAHERQMPDWLVKMLKRDGQVVGEDVIPVLKQMLQQTSTTEYAYLCHPSVQHVSKLRLEGGFCGYRNIQMMSSYIIGAGFMGTHNNFNGKLPSIFDIQEFIEAAWDQGINKQGRVETGGIRGTRKYIGTPEALAMFVYLHVPCEAQGFKNKKEAGKAEASLLVNVERYFQQGKYDPNDKVRSTMLPPIYFQHAGHSMTIVGIEKLKDGKANLLVFDPMFRDATLITQRAGRKFKYKYPDMALNAYRRGHKYLKRFREFEVLR</sequence>
<feature type="compositionally biased region" description="Basic and acidic residues" evidence="2">
    <location>
        <begin position="32"/>
        <end position="42"/>
    </location>
</feature>
<keyword evidence="5" id="KW-1185">Reference proteome</keyword>
<feature type="compositionally biased region" description="Acidic residues" evidence="2">
    <location>
        <begin position="108"/>
        <end position="117"/>
    </location>
</feature>
<accession>A0A2T3AL52</accession>
<feature type="region of interest" description="Disordered" evidence="2">
    <location>
        <begin position="84"/>
        <end position="150"/>
    </location>
</feature>
<dbReference type="EMBL" id="KZ678377">
    <property type="protein sequence ID" value="PSS02432.1"/>
    <property type="molecule type" value="Genomic_DNA"/>
</dbReference>
<dbReference type="Gene3D" id="3.90.70.130">
    <property type="match status" value="1"/>
</dbReference>
<feature type="compositionally biased region" description="Polar residues" evidence="2">
    <location>
        <begin position="89"/>
        <end position="103"/>
    </location>
</feature>
<feature type="region of interest" description="Disordered" evidence="2">
    <location>
        <begin position="167"/>
        <end position="195"/>
    </location>
</feature>
<gene>
    <name evidence="4" type="ORF">BD289DRAFT_458028</name>
</gene>
<dbReference type="Proteomes" id="UP000241462">
    <property type="component" value="Unassembled WGS sequence"/>
</dbReference>
<dbReference type="STRING" id="2025994.A0A2T3AL52"/>
<dbReference type="GO" id="GO:0016787">
    <property type="term" value="F:hydrolase activity"/>
    <property type="evidence" value="ECO:0007669"/>
    <property type="project" value="UniProtKB-KW"/>
</dbReference>
<protein>
    <submittedName>
        <fullName evidence="4">Peptidase family C78-domain-containing protein</fullName>
    </submittedName>
</protein>
<dbReference type="InParanoid" id="A0A2T3AL52"/>
<feature type="compositionally biased region" description="Low complexity" evidence="2">
    <location>
        <begin position="177"/>
        <end position="189"/>
    </location>
</feature>
<keyword evidence="1" id="KW-0378">Hydrolase</keyword>
<organism evidence="4 5">
    <name type="scientific">Coniella lustricola</name>
    <dbReference type="NCBI Taxonomy" id="2025994"/>
    <lineage>
        <taxon>Eukaryota</taxon>
        <taxon>Fungi</taxon>
        <taxon>Dikarya</taxon>
        <taxon>Ascomycota</taxon>
        <taxon>Pezizomycotina</taxon>
        <taxon>Sordariomycetes</taxon>
        <taxon>Sordariomycetidae</taxon>
        <taxon>Diaporthales</taxon>
        <taxon>Schizoparmaceae</taxon>
        <taxon>Coniella</taxon>
    </lineage>
</organism>
<dbReference type="OrthoDB" id="288987at2759"/>
<evidence type="ECO:0000313" key="5">
    <source>
        <dbReference type="Proteomes" id="UP000241462"/>
    </source>
</evidence>
<dbReference type="Pfam" id="PF07910">
    <property type="entry name" value="Peptidase_C78"/>
    <property type="match status" value="1"/>
</dbReference>
<feature type="region of interest" description="Disordered" evidence="2">
    <location>
        <begin position="32"/>
        <end position="54"/>
    </location>
</feature>
<evidence type="ECO:0000259" key="3">
    <source>
        <dbReference type="Pfam" id="PF07910"/>
    </source>
</evidence>
<evidence type="ECO:0000256" key="1">
    <source>
        <dbReference type="ARBA" id="ARBA00022801"/>
    </source>
</evidence>
<dbReference type="InterPro" id="IPR012462">
    <property type="entry name" value="UFSP1/2_DUB_cat"/>
</dbReference>
<evidence type="ECO:0000313" key="4">
    <source>
        <dbReference type="EMBL" id="PSS02432.1"/>
    </source>
</evidence>
<name>A0A2T3AL52_9PEZI</name>
<feature type="compositionally biased region" description="Basic residues" evidence="2">
    <location>
        <begin position="123"/>
        <end position="132"/>
    </location>
</feature>
<proteinExistence type="predicted"/>